<dbReference type="SMART" id="SM00516">
    <property type="entry name" value="SEC14"/>
    <property type="match status" value="1"/>
</dbReference>
<dbReference type="Pfam" id="PF00620">
    <property type="entry name" value="RhoGAP"/>
    <property type="match status" value="1"/>
</dbReference>
<proteinExistence type="predicted"/>
<feature type="region of interest" description="Disordered" evidence="1">
    <location>
        <begin position="42"/>
        <end position="66"/>
    </location>
</feature>
<evidence type="ECO:0000313" key="4">
    <source>
        <dbReference type="Ensembl" id="ENSCHIP00010003339.1"/>
    </source>
</evidence>
<dbReference type="GO" id="GO:0005096">
    <property type="term" value="F:GTPase activator activity"/>
    <property type="evidence" value="ECO:0007669"/>
    <property type="project" value="TreeGrafter"/>
</dbReference>
<dbReference type="GO" id="GO:0007264">
    <property type="term" value="P:small GTPase-mediated signal transduction"/>
    <property type="evidence" value="ECO:0007669"/>
    <property type="project" value="TreeGrafter"/>
</dbReference>
<evidence type="ECO:0000259" key="3">
    <source>
        <dbReference type="PROSITE" id="PS50238"/>
    </source>
</evidence>
<dbReference type="FunFam" id="3.40.525.10:FF:000007">
    <property type="entry name" value="rho GTPase-activating protein 1"/>
    <property type="match status" value="1"/>
</dbReference>
<dbReference type="InterPro" id="IPR001251">
    <property type="entry name" value="CRAL-TRIO_dom"/>
</dbReference>
<dbReference type="AlphaFoldDB" id="A0A8C2NCZ8"/>
<organism evidence="4">
    <name type="scientific">Capra hircus</name>
    <name type="common">Goat</name>
    <dbReference type="NCBI Taxonomy" id="9925"/>
    <lineage>
        <taxon>Eukaryota</taxon>
        <taxon>Metazoa</taxon>
        <taxon>Chordata</taxon>
        <taxon>Craniata</taxon>
        <taxon>Vertebrata</taxon>
        <taxon>Euteleostomi</taxon>
        <taxon>Mammalia</taxon>
        <taxon>Eutheria</taxon>
        <taxon>Laurasiatheria</taxon>
        <taxon>Artiodactyla</taxon>
        <taxon>Ruminantia</taxon>
        <taxon>Pecora</taxon>
        <taxon>Bovidae</taxon>
        <taxon>Caprinae</taxon>
        <taxon>Capra</taxon>
    </lineage>
</organism>
<dbReference type="Gene3D" id="3.40.525.10">
    <property type="entry name" value="CRAL-TRIO lipid binding domain"/>
    <property type="match status" value="1"/>
</dbReference>
<feature type="domain" description="CRAL-TRIO" evidence="2">
    <location>
        <begin position="73"/>
        <end position="228"/>
    </location>
</feature>
<dbReference type="InterPro" id="IPR000198">
    <property type="entry name" value="RhoGAP_dom"/>
</dbReference>
<dbReference type="Pfam" id="PF13716">
    <property type="entry name" value="CRAL_TRIO_2"/>
    <property type="match status" value="1"/>
</dbReference>
<dbReference type="SUPFAM" id="SSF52087">
    <property type="entry name" value="CRAL/TRIO domain"/>
    <property type="match status" value="1"/>
</dbReference>
<dbReference type="GO" id="GO:0005737">
    <property type="term" value="C:cytoplasm"/>
    <property type="evidence" value="ECO:0007669"/>
    <property type="project" value="TreeGrafter"/>
</dbReference>
<dbReference type="SMART" id="SM00324">
    <property type="entry name" value="RhoGAP"/>
    <property type="match status" value="1"/>
</dbReference>
<dbReference type="CDD" id="cd00170">
    <property type="entry name" value="SEC14"/>
    <property type="match status" value="1"/>
</dbReference>
<protein>
    <recommendedName>
        <fullName evidence="5">Rho-GAP domain-containing protein</fullName>
    </recommendedName>
</protein>
<dbReference type="SUPFAM" id="SSF48350">
    <property type="entry name" value="GTPase activation domain, GAP"/>
    <property type="match status" value="1"/>
</dbReference>
<dbReference type="PANTHER" id="PTHR45808">
    <property type="entry name" value="RHO GTPASE-ACTIVATING PROTEIN 68F"/>
    <property type="match status" value="1"/>
</dbReference>
<dbReference type="Ensembl" id="ENSCHIT00010004631.1">
    <property type="protein sequence ID" value="ENSCHIP00010003339.1"/>
    <property type="gene ID" value="ENSCHIG00010002339.1"/>
</dbReference>
<dbReference type="PROSITE" id="PS50191">
    <property type="entry name" value="CRAL_TRIO"/>
    <property type="match status" value="1"/>
</dbReference>
<dbReference type="PANTHER" id="PTHR45808:SF4">
    <property type="entry name" value="RHO GTPASE-ACTIVATING PROTEIN 8"/>
    <property type="match status" value="1"/>
</dbReference>
<dbReference type="InterPro" id="IPR036865">
    <property type="entry name" value="CRAL-TRIO_dom_sf"/>
</dbReference>
<feature type="domain" description="Rho-GAP" evidence="3">
    <location>
        <begin position="221"/>
        <end position="404"/>
    </location>
</feature>
<feature type="region of interest" description="Disordered" evidence="1">
    <location>
        <begin position="1"/>
        <end position="28"/>
    </location>
</feature>
<sequence length="457" mass="51747">MPGSSGGGVRTVPPGRPTPQQSMSGLDLEELAEIELQRDEEEAAALGAARRPSAAPSVAPPAGPDPELSLNHPFYDVARHGILQVAGEDRFGRRVITFCCCRMPPSHELNHRRLLEYLKYTLDQYVESDYTIVYFHYGLNSQNKPSLRWLQSAYKEFDRRYKKNLKALYVVHPTNFIKILWTILKPLVSHKFGKKVTYFNYLSELREHLKYDQLSIPREVLRLKDKNQGELIPPVLRYTVTYLREKGLHTEGLFRRSASVQTVREIQRLYNQGKPVNFDDYGDIHLPAVILKTFLRELPQPLLTFEAYEQILEITSVESSLRVTCCRQILQNLPEHNYAVLSYLMGFLHEVSRESISNKMNSSNLACVFGLNLIWPSQGASSLSALVPLNLFTELLIEYYDKVFSGREERGVQAGEQGSPRARGSVPAGGTAGDRPASSLARPPLPPRPLTTAWRPL</sequence>
<dbReference type="PROSITE" id="PS50238">
    <property type="entry name" value="RHOGAP"/>
    <property type="match status" value="1"/>
</dbReference>
<feature type="compositionally biased region" description="Low complexity" evidence="1">
    <location>
        <begin position="44"/>
        <end position="57"/>
    </location>
</feature>
<name>A0A8C2NCZ8_CAPHI</name>
<evidence type="ECO:0000256" key="1">
    <source>
        <dbReference type="SAM" id="MobiDB-lite"/>
    </source>
</evidence>
<evidence type="ECO:0008006" key="5">
    <source>
        <dbReference type="Google" id="ProtNLM"/>
    </source>
</evidence>
<dbReference type="GO" id="GO:2001136">
    <property type="term" value="P:negative regulation of endocytic recycling"/>
    <property type="evidence" value="ECO:0007669"/>
    <property type="project" value="TreeGrafter"/>
</dbReference>
<feature type="region of interest" description="Disordered" evidence="1">
    <location>
        <begin position="410"/>
        <end position="457"/>
    </location>
</feature>
<evidence type="ECO:0000259" key="2">
    <source>
        <dbReference type="PROSITE" id="PS50191"/>
    </source>
</evidence>
<reference evidence="4" key="2">
    <citation type="submission" date="2025-08" db="UniProtKB">
        <authorList>
            <consortium name="Ensembl"/>
        </authorList>
    </citation>
    <scope>IDENTIFICATION</scope>
</reference>
<accession>A0A8C2NCZ8</accession>
<dbReference type="InterPro" id="IPR008936">
    <property type="entry name" value="Rho_GTPase_activation_prot"/>
</dbReference>
<reference evidence="4" key="1">
    <citation type="submission" date="2019-03" db="EMBL/GenBank/DDBJ databases">
        <title>Genome sequencing and reference-guided assembly of Black Bengal Goat (Capra hircus).</title>
        <authorList>
            <person name="Siddiki A.Z."/>
            <person name="Baten A."/>
            <person name="Billah M."/>
            <person name="Alam M.A.U."/>
            <person name="Shawrob K.S.M."/>
            <person name="Saha S."/>
            <person name="Chowdhury M."/>
            <person name="Rahman A.H."/>
            <person name="Stear M."/>
            <person name="Miah G."/>
            <person name="Das G.B."/>
            <person name="Hossain M.M."/>
            <person name="Kumkum M."/>
            <person name="Islam M.S."/>
            <person name="Mollah A.M."/>
            <person name="Ahsan A."/>
            <person name="Tusar F."/>
            <person name="Khan M.K.I."/>
        </authorList>
    </citation>
    <scope>NUCLEOTIDE SEQUENCE [LARGE SCALE GENOMIC DNA]</scope>
</reference>
<dbReference type="Gene3D" id="1.10.555.10">
    <property type="entry name" value="Rho GTPase activation protein"/>
    <property type="match status" value="1"/>
</dbReference>